<dbReference type="Gene3D" id="3.40.50.1820">
    <property type="entry name" value="alpha/beta hydrolase"/>
    <property type="match status" value="1"/>
</dbReference>
<comment type="caution">
    <text evidence="6">The sequence shown here is derived from an EMBL/GenBank/DDBJ whole genome shotgun (WGS) entry which is preliminary data.</text>
</comment>
<dbReference type="InterPro" id="IPR029058">
    <property type="entry name" value="AB_hydrolase_fold"/>
</dbReference>
<feature type="domain" description="Peptidase S33 tripeptidyl aminopeptidase-like C-terminal" evidence="5">
    <location>
        <begin position="407"/>
        <end position="511"/>
    </location>
</feature>
<feature type="signal peptide" evidence="4">
    <location>
        <begin position="1"/>
        <end position="20"/>
    </location>
</feature>
<dbReference type="Pfam" id="PF08386">
    <property type="entry name" value="Abhydrolase_4"/>
    <property type="match status" value="1"/>
</dbReference>
<comment type="similarity">
    <text evidence="1">Belongs to the peptidase S33 family.</text>
</comment>
<evidence type="ECO:0000256" key="4">
    <source>
        <dbReference type="SAM" id="SignalP"/>
    </source>
</evidence>
<keyword evidence="3 6" id="KW-0378">Hydrolase</keyword>
<keyword evidence="7" id="KW-1185">Reference proteome</keyword>
<reference evidence="6 7" key="1">
    <citation type="submission" date="2019-10" db="EMBL/GenBank/DDBJ databases">
        <title>Streptomyces smaragdinus sp. nov. and Streptomyces fabii sp. nov., isolated from the gut of fungus growing-termite Macrotermes natalensis.</title>
        <authorList>
            <person name="Schwitalla J."/>
            <person name="Benndorf R."/>
            <person name="Martin K."/>
            <person name="De Beer W."/>
            <person name="Kaster A.-K."/>
            <person name="Vollmers J."/>
            <person name="Poulsen M."/>
            <person name="Beemelmanns C."/>
        </authorList>
    </citation>
    <scope>NUCLEOTIDE SEQUENCE [LARGE SCALE GENOMIC DNA]</scope>
    <source>
        <strain evidence="6 7">RB5</strain>
    </source>
</reference>
<dbReference type="SUPFAM" id="SSF53474">
    <property type="entry name" value="alpha/beta-Hydrolases"/>
    <property type="match status" value="1"/>
</dbReference>
<dbReference type="EC" id="3.1.1.-" evidence="6"/>
<dbReference type="InterPro" id="IPR051601">
    <property type="entry name" value="Serine_prot/Carboxylest_S33"/>
</dbReference>
<sequence>MQPSASVRMIVAGLLTGLLAACGTSSGADHRAEPGPGTDLAAAEGVRWKTCAPQVPGQPSADALTWQCGVLRVPLDHTEPDGTQIGLAMIRTRATDSGHRLGSLLFNFGGPGGSGVDTLPSAAHLFETLRTRYDLVSFDPRGVGASEGVHCLNDRRLDAWFAADNTPDTPAEEKAYLGGVKDFNAACEKNSGPVLPYVGTRDAARDMDLMRAALGDERLHYFGISYGTELGGVYAHLFPKKVGRAVLDSAVDPTLDATHRSLAQAEGFQLALENYAKDCAARGEACPLGEDPDEAVKKVAALVERLDQHPLPGIGKRRLTQALATSGIAQALYSQDFWPILSEALEEANTDDGRTLMALGDALNGRDPDGTYSTLQASFTAIGCADSSERPTAADVREVLPKFRKASPAFGEFMAWSLVSCTDWPVRGESRTADVSAKGADPILVVGTTNDPATPFEGTERMVAELGEDVGHQLTNEGEGHGAYTGGSSCVREVVDAYLFEGTTPPKGKTCR</sequence>
<evidence type="ECO:0000256" key="3">
    <source>
        <dbReference type="ARBA" id="ARBA00022801"/>
    </source>
</evidence>
<evidence type="ECO:0000256" key="1">
    <source>
        <dbReference type="ARBA" id="ARBA00010088"/>
    </source>
</evidence>
<dbReference type="GO" id="GO:0016787">
    <property type="term" value="F:hydrolase activity"/>
    <property type="evidence" value="ECO:0007669"/>
    <property type="project" value="UniProtKB-KW"/>
</dbReference>
<organism evidence="6 7">
    <name type="scientific">Streptomyces smaragdinus</name>
    <dbReference type="NCBI Taxonomy" id="2585196"/>
    <lineage>
        <taxon>Bacteria</taxon>
        <taxon>Bacillati</taxon>
        <taxon>Actinomycetota</taxon>
        <taxon>Actinomycetes</taxon>
        <taxon>Kitasatosporales</taxon>
        <taxon>Streptomycetaceae</taxon>
        <taxon>Streptomyces</taxon>
    </lineage>
</organism>
<accession>A0A7K0CS51</accession>
<protein>
    <submittedName>
        <fullName evidence="6">Carboxylesterase A</fullName>
        <ecNumber evidence="6">3.1.1.-</ecNumber>
    </submittedName>
</protein>
<name>A0A7K0CS51_9ACTN</name>
<feature type="chain" id="PRO_5038516597" evidence="4">
    <location>
        <begin position="21"/>
        <end position="512"/>
    </location>
</feature>
<dbReference type="PANTHER" id="PTHR43248:SF29">
    <property type="entry name" value="TRIPEPTIDYL AMINOPEPTIDASE"/>
    <property type="match status" value="1"/>
</dbReference>
<proteinExistence type="inferred from homology"/>
<dbReference type="PANTHER" id="PTHR43248">
    <property type="entry name" value="2-SUCCINYL-6-HYDROXY-2,4-CYCLOHEXADIENE-1-CARBOXYLATE SYNTHASE"/>
    <property type="match status" value="1"/>
</dbReference>
<evidence type="ECO:0000313" key="7">
    <source>
        <dbReference type="Proteomes" id="UP000466345"/>
    </source>
</evidence>
<dbReference type="EMBL" id="WEGJ01000050">
    <property type="protein sequence ID" value="MQY16281.1"/>
    <property type="molecule type" value="Genomic_DNA"/>
</dbReference>
<gene>
    <name evidence="6" type="primary">caeA_1</name>
    <name evidence="6" type="ORF">SRB5_64790</name>
</gene>
<evidence type="ECO:0000313" key="6">
    <source>
        <dbReference type="EMBL" id="MQY16281.1"/>
    </source>
</evidence>
<dbReference type="Proteomes" id="UP000466345">
    <property type="component" value="Unassembled WGS sequence"/>
</dbReference>
<evidence type="ECO:0000256" key="2">
    <source>
        <dbReference type="ARBA" id="ARBA00022729"/>
    </source>
</evidence>
<dbReference type="AlphaFoldDB" id="A0A7K0CS51"/>
<keyword evidence="2 4" id="KW-0732">Signal</keyword>
<evidence type="ECO:0000259" key="5">
    <source>
        <dbReference type="Pfam" id="PF08386"/>
    </source>
</evidence>
<dbReference type="InterPro" id="IPR013595">
    <property type="entry name" value="Pept_S33_TAP-like_C"/>
</dbReference>